<accession>A0A9P5NY86</accession>
<evidence type="ECO:0000313" key="4">
    <source>
        <dbReference type="Proteomes" id="UP000724874"/>
    </source>
</evidence>
<dbReference type="InterPro" id="IPR057596">
    <property type="entry name" value="RDRP_core"/>
</dbReference>
<dbReference type="GO" id="GO:0003723">
    <property type="term" value="F:RNA binding"/>
    <property type="evidence" value="ECO:0007669"/>
    <property type="project" value="UniProtKB-KW"/>
</dbReference>
<comment type="similarity">
    <text evidence="1">Belongs to the RdRP family.</text>
</comment>
<comment type="catalytic activity">
    <reaction evidence="1">
        <text>RNA(n) + a ribonucleoside 5'-triphosphate = RNA(n+1) + diphosphate</text>
        <dbReference type="Rhea" id="RHEA:21248"/>
        <dbReference type="Rhea" id="RHEA-COMP:14527"/>
        <dbReference type="Rhea" id="RHEA-COMP:17342"/>
        <dbReference type="ChEBI" id="CHEBI:33019"/>
        <dbReference type="ChEBI" id="CHEBI:61557"/>
        <dbReference type="ChEBI" id="CHEBI:140395"/>
        <dbReference type="EC" id="2.7.7.48"/>
    </reaction>
</comment>
<reference evidence="3" key="1">
    <citation type="submission" date="2020-11" db="EMBL/GenBank/DDBJ databases">
        <authorList>
            <consortium name="DOE Joint Genome Institute"/>
            <person name="Ahrendt S."/>
            <person name="Riley R."/>
            <person name="Andreopoulos W."/>
            <person name="LaButti K."/>
            <person name="Pangilinan J."/>
            <person name="Ruiz-duenas F.J."/>
            <person name="Barrasa J.M."/>
            <person name="Sanchez-Garcia M."/>
            <person name="Camarero S."/>
            <person name="Miyauchi S."/>
            <person name="Serrano A."/>
            <person name="Linde D."/>
            <person name="Babiker R."/>
            <person name="Drula E."/>
            <person name="Ayuso-Fernandez I."/>
            <person name="Pacheco R."/>
            <person name="Padilla G."/>
            <person name="Ferreira P."/>
            <person name="Barriuso J."/>
            <person name="Kellner H."/>
            <person name="Castanera R."/>
            <person name="Alfaro M."/>
            <person name="Ramirez L."/>
            <person name="Pisabarro A.G."/>
            <person name="Kuo A."/>
            <person name="Tritt A."/>
            <person name="Lipzen A."/>
            <person name="He G."/>
            <person name="Yan M."/>
            <person name="Ng V."/>
            <person name="Cullen D."/>
            <person name="Martin F."/>
            <person name="Rosso M.-N."/>
            <person name="Henrissat B."/>
            <person name="Hibbett D."/>
            <person name="Martinez A.T."/>
            <person name="Grigoriev I.V."/>
        </authorList>
    </citation>
    <scope>NUCLEOTIDE SEQUENCE</scope>
    <source>
        <strain evidence="3">AH 44721</strain>
    </source>
</reference>
<dbReference type="PANTHER" id="PTHR23079">
    <property type="entry name" value="RNA-DEPENDENT RNA POLYMERASE"/>
    <property type="match status" value="1"/>
</dbReference>
<dbReference type="PANTHER" id="PTHR23079:SF55">
    <property type="entry name" value="RNA-DIRECTED RNA POLYMERASE"/>
    <property type="match status" value="1"/>
</dbReference>
<dbReference type="GO" id="GO:0030422">
    <property type="term" value="P:siRNA processing"/>
    <property type="evidence" value="ECO:0007669"/>
    <property type="project" value="TreeGrafter"/>
</dbReference>
<comment type="caution">
    <text evidence="3">The sequence shown here is derived from an EMBL/GenBank/DDBJ whole genome shotgun (WGS) entry which is preliminary data.</text>
</comment>
<organism evidence="3 4">
    <name type="scientific">Gymnopilus junonius</name>
    <name type="common">Spectacular rustgill mushroom</name>
    <name type="synonym">Gymnopilus spectabilis subsp. junonius</name>
    <dbReference type="NCBI Taxonomy" id="109634"/>
    <lineage>
        <taxon>Eukaryota</taxon>
        <taxon>Fungi</taxon>
        <taxon>Dikarya</taxon>
        <taxon>Basidiomycota</taxon>
        <taxon>Agaricomycotina</taxon>
        <taxon>Agaricomycetes</taxon>
        <taxon>Agaricomycetidae</taxon>
        <taxon>Agaricales</taxon>
        <taxon>Agaricineae</taxon>
        <taxon>Hymenogastraceae</taxon>
        <taxon>Gymnopilus</taxon>
    </lineage>
</organism>
<dbReference type="EC" id="2.7.7.48" evidence="1"/>
<keyword evidence="4" id="KW-1185">Reference proteome</keyword>
<evidence type="ECO:0000313" key="3">
    <source>
        <dbReference type="EMBL" id="KAF8912826.1"/>
    </source>
</evidence>
<keyword evidence="1" id="KW-0694">RNA-binding</keyword>
<dbReference type="Proteomes" id="UP000724874">
    <property type="component" value="Unassembled WGS sequence"/>
</dbReference>
<dbReference type="EMBL" id="JADNYJ010000002">
    <property type="protein sequence ID" value="KAF8912826.1"/>
    <property type="molecule type" value="Genomic_DNA"/>
</dbReference>
<dbReference type="Pfam" id="PF05183">
    <property type="entry name" value="RdRP"/>
    <property type="match status" value="1"/>
</dbReference>
<dbReference type="GO" id="GO:0031380">
    <property type="term" value="C:nuclear RNA-directed RNA polymerase complex"/>
    <property type="evidence" value="ECO:0007669"/>
    <property type="project" value="TreeGrafter"/>
</dbReference>
<dbReference type="AlphaFoldDB" id="A0A9P5NY86"/>
<protein>
    <recommendedName>
        <fullName evidence="1">RNA-dependent RNA polymerase</fullName>
        <ecNumber evidence="1">2.7.7.48</ecNumber>
    </recommendedName>
</protein>
<keyword evidence="1 3" id="KW-0696">RNA-directed RNA polymerase</keyword>
<keyword evidence="1" id="KW-0548">Nucleotidyltransferase</keyword>
<gene>
    <name evidence="3" type="ORF">CPB84DRAFT_1700294</name>
</gene>
<keyword evidence="1" id="KW-0808">Transferase</keyword>
<dbReference type="InterPro" id="IPR007855">
    <property type="entry name" value="RDRP"/>
</dbReference>
<dbReference type="GO" id="GO:0003968">
    <property type="term" value="F:RNA-directed RNA polymerase activity"/>
    <property type="evidence" value="ECO:0007669"/>
    <property type="project" value="UniProtKB-KW"/>
</dbReference>
<feature type="domain" description="RDRP core" evidence="2">
    <location>
        <begin position="403"/>
        <end position="994"/>
    </location>
</feature>
<sequence length="1190" mass="134470">MEIFMRSIDWSITRQQVEEHLAVVLHGPNFSHLSPTSFNFHVHLHQDKKRVRHHAGTGALTLPTAEIGTYFLDLHGSDNPKFPLVIGKKRIVFCISKHPNGRSDVIERITLQPYMQPWILAEREKRTKQLKNTVRLRAIQFGWECRDYVLSIECEDQCTEQATLGFDSDRREIRIRLQRDKTYFIVAPYSHINSIHVHNYLGNEPSIVLTLNTALRYECETGSQPPRRRLSFLPIPGHERVVPFASLVLRLVCPIAEDLNDFRRLCRIAELHRVDEYEYPVERRGCFSVTALEKLQSQLLPVKWCVAFQIEALLMNMYLDAKEILELMPRIYTMIGEDGDKFTATTLRRFGTLAKHLFWDEGDKEPDVLQCFLDAEKESRSLKSFDTLKPSDGSLCDMFHVKITPTTMSFEGPLPEQSNRVIRAYHPDHQESFLRVSFTDEAGLQYRFDREIDGPSFIRERVGPFLLNGLTIAGNFFEFLAYSQSALKEHCVWFVKPFMNGLDVVDAQSIIAGLGTFDKVDRRLVYCPARYAARISQAFTATDAVQVEVEEILHIDDKSTSDGKYQFTDGVGTMSQDLCREIWLELKQTKRNRSRISRPSPSSYQIRFQGSKGMISVDYKLSGYVMCLRPSMIKFEDPKTTAIEIARAFDRPMAYFLNRPLIMLLEGLGVPYETFKRYQDMAVDATKNAAKSLKQAAALFESHGLGASYRLPSVMLSLDKLHIMSLPNNQFYEKMLAYAINHVLRDLKNYARIPIPGAFTLVGVADVHKYLGPDQIFACVKPLNGRTIFLKGPVLISRSPTIHPGDVQIVHAIGQPPSSSPFAIEPLVNTVVFSIEGDRPVPSCLGGGDLDGDVYNLIPLNELPEFSPEKIADPASYEAVPRKEVKHPSTMADVAEFVMEYINSDVLGLVAINWLITADSQGIFHKDCITLANLHSNAVDYPKSGQPVPIGDIPKLPLKTRKPDWNAPETVNVASSSSNYYESSKAIGRLFRAIDLPVEQLVHDTKPKHSRKKNKKMNDNAADDMTDTFSNLSFTSISGTIEDHVNDYIDIDADSVVDEIESIQDLFSRYASELRGICAVNSLSHARTAQLSEEEAIIGTIIQKSSQPRKRKDMMAALRSSTDILVRGIREQLRGEDSEGPYEDLQRAWLAWQLALAHKNDFGAQSFGWVALGAIFEAIREIEASTNTGI</sequence>
<name>A0A9P5NY86_GYMJU</name>
<evidence type="ECO:0000259" key="2">
    <source>
        <dbReference type="Pfam" id="PF05183"/>
    </source>
</evidence>
<evidence type="ECO:0000256" key="1">
    <source>
        <dbReference type="RuleBase" id="RU363098"/>
    </source>
</evidence>
<proteinExistence type="inferred from homology"/>
<dbReference type="OrthoDB" id="6513042at2759"/>